<proteinExistence type="predicted"/>
<reference evidence="1 2" key="1">
    <citation type="submission" date="2016-10" db="EMBL/GenBank/DDBJ databases">
        <authorList>
            <person name="de Groot N.N."/>
        </authorList>
    </citation>
    <scope>NUCLEOTIDE SEQUENCE [LARGE SCALE GENOMIC DNA]</scope>
    <source>
        <strain evidence="1 2">DSM 16957</strain>
    </source>
</reference>
<keyword evidence="2" id="KW-1185">Reference proteome</keyword>
<dbReference type="RefSeq" id="WP_091242990.1">
    <property type="nucleotide sequence ID" value="NZ_FNAG01000007.1"/>
</dbReference>
<organism evidence="1 2">
    <name type="scientific">Aquimonas voraii</name>
    <dbReference type="NCBI Taxonomy" id="265719"/>
    <lineage>
        <taxon>Bacteria</taxon>
        <taxon>Pseudomonadati</taxon>
        <taxon>Pseudomonadota</taxon>
        <taxon>Gammaproteobacteria</taxon>
        <taxon>Lysobacterales</taxon>
        <taxon>Lysobacteraceae</taxon>
        <taxon>Aquimonas</taxon>
    </lineage>
</organism>
<gene>
    <name evidence="1" type="ORF">SAMN04488509_1072</name>
</gene>
<dbReference type="STRING" id="265719.SAMN04488509_1072"/>
<protein>
    <submittedName>
        <fullName evidence="1">Uncharacterized protein</fullName>
    </submittedName>
</protein>
<evidence type="ECO:0000313" key="2">
    <source>
        <dbReference type="Proteomes" id="UP000199603"/>
    </source>
</evidence>
<evidence type="ECO:0000313" key="1">
    <source>
        <dbReference type="EMBL" id="SDD77921.1"/>
    </source>
</evidence>
<name>A0A1G6XIM7_9GAMM</name>
<dbReference type="Proteomes" id="UP000199603">
    <property type="component" value="Unassembled WGS sequence"/>
</dbReference>
<sequence length="136" mass="14543">MIEAPASQVLARARALQQAGRPWPPDLQASILCLAEDALPSVAVRLARDAHLRSAGAVVGGGLFARVQAIQSEEPLILRAWPRLLVTPPPAGSLQRHTFEAMQCSRLRRLPGRRQLLRILASAGDMDARAMSPGGG</sequence>
<accession>A0A1G6XIM7</accession>
<dbReference type="AlphaFoldDB" id="A0A1G6XIM7"/>
<dbReference type="EMBL" id="FNAG01000007">
    <property type="protein sequence ID" value="SDD77921.1"/>
    <property type="molecule type" value="Genomic_DNA"/>
</dbReference>